<proteinExistence type="predicted"/>
<keyword evidence="1" id="KW-1185">Reference proteome</keyword>
<evidence type="ECO:0000313" key="2">
    <source>
        <dbReference type="WBParaSite" id="PgR024_g116_t03"/>
    </source>
</evidence>
<dbReference type="AlphaFoldDB" id="A0A915B4F4"/>
<evidence type="ECO:0000313" key="1">
    <source>
        <dbReference type="Proteomes" id="UP000887569"/>
    </source>
</evidence>
<dbReference type="Proteomes" id="UP000887569">
    <property type="component" value="Unplaced"/>
</dbReference>
<sequence>MLLTLGCVHLCENICPFSEPRTTFSWCFFFKFLNFDEDTTARTSTLFESLGDHSTCILKTCTRQKPAISIGLQIETHSKNALSSFSSSECNILPRIRFWFGY</sequence>
<dbReference type="WBParaSite" id="PgR024_g116_t03">
    <property type="protein sequence ID" value="PgR024_g116_t03"/>
    <property type="gene ID" value="PgR024_g116"/>
</dbReference>
<accession>A0A915B4F4</accession>
<protein>
    <submittedName>
        <fullName evidence="2">Cystatin domain-containing protein</fullName>
    </submittedName>
</protein>
<organism evidence="1 2">
    <name type="scientific">Parascaris univalens</name>
    <name type="common">Nematode worm</name>
    <dbReference type="NCBI Taxonomy" id="6257"/>
    <lineage>
        <taxon>Eukaryota</taxon>
        <taxon>Metazoa</taxon>
        <taxon>Ecdysozoa</taxon>
        <taxon>Nematoda</taxon>
        <taxon>Chromadorea</taxon>
        <taxon>Rhabditida</taxon>
        <taxon>Spirurina</taxon>
        <taxon>Ascaridomorpha</taxon>
        <taxon>Ascaridoidea</taxon>
        <taxon>Ascarididae</taxon>
        <taxon>Parascaris</taxon>
    </lineage>
</organism>
<reference evidence="2" key="1">
    <citation type="submission" date="2022-11" db="UniProtKB">
        <authorList>
            <consortium name="WormBaseParasite"/>
        </authorList>
    </citation>
    <scope>IDENTIFICATION</scope>
</reference>
<name>A0A915B4F4_PARUN</name>